<keyword evidence="4" id="KW-1185">Reference proteome</keyword>
<keyword evidence="2" id="KW-0812">Transmembrane</keyword>
<protein>
    <recommendedName>
        <fullName evidence="5">Lipase chaperone</fullName>
    </recommendedName>
</protein>
<dbReference type="RefSeq" id="WP_207334416.1">
    <property type="nucleotide sequence ID" value="NZ_JAFMYU010000003.1"/>
</dbReference>
<dbReference type="AlphaFoldDB" id="A0A939G1T7"/>
<name>A0A939G1T7_9BACT</name>
<organism evidence="3 4">
    <name type="scientific">Fibrella aquatilis</name>
    <dbReference type="NCBI Taxonomy" id="2817059"/>
    <lineage>
        <taxon>Bacteria</taxon>
        <taxon>Pseudomonadati</taxon>
        <taxon>Bacteroidota</taxon>
        <taxon>Cytophagia</taxon>
        <taxon>Cytophagales</taxon>
        <taxon>Spirosomataceae</taxon>
        <taxon>Fibrella</taxon>
    </lineage>
</organism>
<evidence type="ECO:0008006" key="5">
    <source>
        <dbReference type="Google" id="ProtNLM"/>
    </source>
</evidence>
<evidence type="ECO:0000313" key="3">
    <source>
        <dbReference type="EMBL" id="MBO0930454.1"/>
    </source>
</evidence>
<keyword evidence="2" id="KW-1133">Transmembrane helix</keyword>
<sequence length="265" mass="29852">MKQSYYLSLCIIVFGVVSIYNQYRSRPAPVRLLPPMATLTDVDRLDADHFIDNSHTALADVALSSEGLCPGDTSFTCRNRLIQLQRQVVQDYPIPIPQPNVPAPMPASEAVARYKKYMADNAGDPKLFVFKQLYPRILLNKYGVLASQDHALIRYFTEHMLEAHAQDFATLAKALPSLKADVPADQYNQWLAVTIREAEAQQANQQQTIAALQRRIAHLKAKARSDDKERKSLAISLTFLLEHLEHSSITADLTALRKLRQADRV</sequence>
<accession>A0A939G1T7</accession>
<comment type="caution">
    <text evidence="3">The sequence shown here is derived from an EMBL/GenBank/DDBJ whole genome shotgun (WGS) entry which is preliminary data.</text>
</comment>
<dbReference type="Proteomes" id="UP000664795">
    <property type="component" value="Unassembled WGS sequence"/>
</dbReference>
<feature type="coiled-coil region" evidence="1">
    <location>
        <begin position="195"/>
        <end position="229"/>
    </location>
</feature>
<keyword evidence="2" id="KW-0472">Membrane</keyword>
<gene>
    <name evidence="3" type="ORF">J2I48_05575</name>
</gene>
<proteinExistence type="predicted"/>
<evidence type="ECO:0000256" key="2">
    <source>
        <dbReference type="SAM" id="Phobius"/>
    </source>
</evidence>
<evidence type="ECO:0000313" key="4">
    <source>
        <dbReference type="Proteomes" id="UP000664795"/>
    </source>
</evidence>
<keyword evidence="1" id="KW-0175">Coiled coil</keyword>
<reference evidence="3 4" key="1">
    <citation type="submission" date="2021-03" db="EMBL/GenBank/DDBJ databases">
        <title>Fibrella sp. HMF5036 genome sequencing and assembly.</title>
        <authorList>
            <person name="Kang H."/>
            <person name="Kim H."/>
            <person name="Bae S."/>
            <person name="Joh K."/>
        </authorList>
    </citation>
    <scope>NUCLEOTIDE SEQUENCE [LARGE SCALE GENOMIC DNA]</scope>
    <source>
        <strain evidence="3 4">HMF5036</strain>
    </source>
</reference>
<evidence type="ECO:0000256" key="1">
    <source>
        <dbReference type="SAM" id="Coils"/>
    </source>
</evidence>
<dbReference type="EMBL" id="JAFMYU010000003">
    <property type="protein sequence ID" value="MBO0930454.1"/>
    <property type="molecule type" value="Genomic_DNA"/>
</dbReference>
<feature type="transmembrane region" description="Helical" evidence="2">
    <location>
        <begin position="6"/>
        <end position="23"/>
    </location>
</feature>